<evidence type="ECO:0000256" key="4">
    <source>
        <dbReference type="ARBA" id="ARBA00022741"/>
    </source>
</evidence>
<feature type="domain" description="SAICAR synthetase/ADE2 N-terminal" evidence="9">
    <location>
        <begin position="5"/>
        <end position="230"/>
    </location>
</feature>
<reference evidence="10" key="1">
    <citation type="submission" date="2018-08" db="EMBL/GenBank/DDBJ databases">
        <title>Comparative genomics of wild bee and flower associated Lactobacillus reveals potential adaptation to the bee host.</title>
        <authorList>
            <person name="Vuong H.Q."/>
            <person name="Mcfrederick Q.S."/>
        </authorList>
    </citation>
    <scope>NUCLEOTIDE SEQUENCE</scope>
    <source>
        <strain evidence="10">HV_63</strain>
    </source>
</reference>
<dbReference type="NCBIfam" id="TIGR00081">
    <property type="entry name" value="purC"/>
    <property type="match status" value="1"/>
</dbReference>
<dbReference type="Gene3D" id="3.30.470.20">
    <property type="entry name" value="ATP-grasp fold, B domain"/>
    <property type="match status" value="1"/>
</dbReference>
<proteinExistence type="inferred from homology"/>
<evidence type="ECO:0000256" key="7">
    <source>
        <dbReference type="ARBA" id="ARBA00048475"/>
    </source>
</evidence>
<sequence length="236" mass="27126">MDKLVDSGKTKQLFQTNDKNVLKVHYTNHTTAGDGKRNEQIENKGAVNNQISSLIFQYLNKFDIPNHFIEQTSNTDQLNKKVNMLPLEVVVRNLSSGHFQKRFGTNNLHQLSKPVVEFFMKNDELHDPMVNDLDAQALNIANEHQLSKMRDLALKINIALINLFKEINITLVDFKVEFGIDESNHIILADEISPDSCRLIDTDTKESLDKDVFRKNEGNMMKGYYKVLHKLQKELA</sequence>
<dbReference type="HAMAP" id="MF_00137">
    <property type="entry name" value="SAICAR_synth"/>
    <property type="match status" value="1"/>
</dbReference>
<dbReference type="InterPro" id="IPR028923">
    <property type="entry name" value="SAICAR_synt/ADE2_N"/>
</dbReference>
<evidence type="ECO:0000313" key="10">
    <source>
        <dbReference type="EMBL" id="TPR45068.1"/>
    </source>
</evidence>
<dbReference type="EC" id="6.3.2.6" evidence="8"/>
<name>A0A9Q8IN46_9LACO</name>
<dbReference type="PANTHER" id="PTHR43599:SF3">
    <property type="entry name" value="SI:DKEY-6E2.2"/>
    <property type="match status" value="1"/>
</dbReference>
<evidence type="ECO:0000256" key="6">
    <source>
        <dbReference type="ARBA" id="ARBA00022840"/>
    </source>
</evidence>
<dbReference type="GO" id="GO:0005524">
    <property type="term" value="F:ATP binding"/>
    <property type="evidence" value="ECO:0007669"/>
    <property type="project" value="UniProtKB-KW"/>
</dbReference>
<gene>
    <name evidence="8" type="primary">purC</name>
    <name evidence="10" type="ORF">DY130_02430</name>
</gene>
<dbReference type="Proteomes" id="UP000784700">
    <property type="component" value="Unassembled WGS sequence"/>
</dbReference>
<keyword evidence="4 8" id="KW-0547">Nucleotide-binding</keyword>
<dbReference type="AlphaFoldDB" id="A0A9Q8IN46"/>
<evidence type="ECO:0000256" key="1">
    <source>
        <dbReference type="ARBA" id="ARBA00004672"/>
    </source>
</evidence>
<dbReference type="EMBL" id="QUBG01000002">
    <property type="protein sequence ID" value="TPR45068.1"/>
    <property type="molecule type" value="Genomic_DNA"/>
</dbReference>
<dbReference type="GO" id="GO:0006189">
    <property type="term" value="P:'de novo' IMP biosynthetic process"/>
    <property type="evidence" value="ECO:0007669"/>
    <property type="project" value="UniProtKB-UniRule"/>
</dbReference>
<evidence type="ECO:0000256" key="3">
    <source>
        <dbReference type="ARBA" id="ARBA00022598"/>
    </source>
</evidence>
<dbReference type="GO" id="GO:0009236">
    <property type="term" value="P:cobalamin biosynthetic process"/>
    <property type="evidence" value="ECO:0007669"/>
    <property type="project" value="InterPro"/>
</dbReference>
<dbReference type="InterPro" id="IPR001636">
    <property type="entry name" value="SAICAR_synth"/>
</dbReference>
<evidence type="ECO:0000256" key="5">
    <source>
        <dbReference type="ARBA" id="ARBA00022755"/>
    </source>
</evidence>
<dbReference type="Gene3D" id="3.30.200.20">
    <property type="entry name" value="Phosphorylase Kinase, domain 1"/>
    <property type="match status" value="1"/>
</dbReference>
<dbReference type="CDD" id="cd01415">
    <property type="entry name" value="SAICAR_synt_PurC"/>
    <property type="match status" value="1"/>
</dbReference>
<evidence type="ECO:0000256" key="2">
    <source>
        <dbReference type="ARBA" id="ARBA00010190"/>
    </source>
</evidence>
<keyword evidence="5 8" id="KW-0658">Purine biosynthesis</keyword>
<evidence type="ECO:0000256" key="8">
    <source>
        <dbReference type="HAMAP-Rule" id="MF_00137"/>
    </source>
</evidence>
<dbReference type="RefSeq" id="WP_140924035.1">
    <property type="nucleotide sequence ID" value="NZ_QUBF01000002.1"/>
</dbReference>
<dbReference type="InterPro" id="IPR033934">
    <property type="entry name" value="SAICAR_synt_PurC"/>
</dbReference>
<dbReference type="PANTHER" id="PTHR43599">
    <property type="entry name" value="MULTIFUNCTIONAL PROTEIN ADE2"/>
    <property type="match status" value="1"/>
</dbReference>
<evidence type="ECO:0000313" key="11">
    <source>
        <dbReference type="Proteomes" id="UP000784700"/>
    </source>
</evidence>
<keyword evidence="6 8" id="KW-0067">ATP-binding</keyword>
<protein>
    <recommendedName>
        <fullName evidence="8">Phosphoribosylaminoimidazole-succinocarboxamide synthase</fullName>
        <ecNumber evidence="8">6.3.2.6</ecNumber>
    </recommendedName>
    <alternativeName>
        <fullName evidence="8">SAICAR synthetase</fullName>
    </alternativeName>
</protein>
<keyword evidence="3 8" id="KW-0436">Ligase</keyword>
<comment type="caution">
    <text evidence="10">The sequence shown here is derived from an EMBL/GenBank/DDBJ whole genome shotgun (WGS) entry which is preliminary data.</text>
</comment>
<accession>A0A9Q8IN46</accession>
<dbReference type="InterPro" id="IPR050089">
    <property type="entry name" value="SAICAR_synthetase"/>
</dbReference>
<dbReference type="SUPFAM" id="SSF56104">
    <property type="entry name" value="SAICAR synthase-like"/>
    <property type="match status" value="1"/>
</dbReference>
<dbReference type="GO" id="GO:0004639">
    <property type="term" value="F:phosphoribosylaminoimidazolesuccinocarboxamide synthase activity"/>
    <property type="evidence" value="ECO:0007669"/>
    <property type="project" value="UniProtKB-UniRule"/>
</dbReference>
<evidence type="ECO:0000259" key="9">
    <source>
        <dbReference type="Pfam" id="PF01259"/>
    </source>
</evidence>
<comment type="similarity">
    <text evidence="2 8">Belongs to the SAICAR synthetase family.</text>
</comment>
<dbReference type="GeneID" id="58108034"/>
<comment type="catalytic activity">
    <reaction evidence="7 8">
        <text>5-amino-1-(5-phospho-D-ribosyl)imidazole-4-carboxylate + L-aspartate + ATP = (2S)-2-[5-amino-1-(5-phospho-beta-D-ribosyl)imidazole-4-carboxamido]succinate + ADP + phosphate + 2 H(+)</text>
        <dbReference type="Rhea" id="RHEA:22628"/>
        <dbReference type="ChEBI" id="CHEBI:15378"/>
        <dbReference type="ChEBI" id="CHEBI:29991"/>
        <dbReference type="ChEBI" id="CHEBI:30616"/>
        <dbReference type="ChEBI" id="CHEBI:43474"/>
        <dbReference type="ChEBI" id="CHEBI:58443"/>
        <dbReference type="ChEBI" id="CHEBI:77657"/>
        <dbReference type="ChEBI" id="CHEBI:456216"/>
        <dbReference type="EC" id="6.3.2.6"/>
    </reaction>
</comment>
<dbReference type="FunFam" id="3.30.470.20:FF:000006">
    <property type="entry name" value="Phosphoribosylaminoimidazole-succinocarboxamide synthase"/>
    <property type="match status" value="1"/>
</dbReference>
<comment type="pathway">
    <text evidence="1 8">Purine metabolism; IMP biosynthesis via de novo pathway; 5-amino-1-(5-phospho-D-ribosyl)imidazole-4-carboxamide from 5-amino-1-(5-phospho-D-ribosyl)imidazole-4-carboxylate: step 1/2.</text>
</comment>
<organism evidence="10 11">
    <name type="scientific">Apilactobacillus micheneri</name>
    <dbReference type="NCBI Taxonomy" id="1899430"/>
    <lineage>
        <taxon>Bacteria</taxon>
        <taxon>Bacillati</taxon>
        <taxon>Bacillota</taxon>
        <taxon>Bacilli</taxon>
        <taxon>Lactobacillales</taxon>
        <taxon>Lactobacillaceae</taxon>
        <taxon>Apilactobacillus</taxon>
    </lineage>
</organism>
<dbReference type="Pfam" id="PF01259">
    <property type="entry name" value="SAICAR_synt"/>
    <property type="match status" value="1"/>
</dbReference>